<feature type="transmembrane region" description="Helical" evidence="1">
    <location>
        <begin position="194"/>
        <end position="214"/>
    </location>
</feature>
<keyword evidence="1" id="KW-0812">Transmembrane</keyword>
<feature type="transmembrane region" description="Helical" evidence="1">
    <location>
        <begin position="26"/>
        <end position="45"/>
    </location>
</feature>
<dbReference type="KEGG" id="euc:EC1_02810"/>
<dbReference type="AlphaFoldDB" id="D4JCU8"/>
<dbReference type="HOGENOM" id="CLU_993049_0_0_9"/>
<evidence type="ECO:0000313" key="2">
    <source>
        <dbReference type="EMBL" id="CBK88020.1"/>
    </source>
</evidence>
<name>D4JCU8_9FIRM</name>
<feature type="transmembrane region" description="Helical" evidence="1">
    <location>
        <begin position="258"/>
        <end position="279"/>
    </location>
</feature>
<keyword evidence="1" id="KW-1133">Transmembrane helix</keyword>
<sequence length="280" mass="33317">MVRESIKFKHFKKYCKSLNKVAKNKVVQNLINILLLVWSYLPLFALTDELDFSNASLEHKNKWKLRFSCLNIYFGEYLIQLLTFCISEKKLNLYKITKLSNFPNFDMSETKTLDLKKQFFEHMDNLSENELLIEKEALLRQLSDEDERMNLAFNKINMYTTIILGGVPILLTILSEKISLFIQNVFLKLLPQSIVFLLLIYFTGNLIIIILQFITIRGIRKSKFSELKNSDNKEETLNWQIYYDWQIKKRKVNLFISLLKIFQNWFVISLILFLIWLLIA</sequence>
<evidence type="ECO:0000313" key="3">
    <source>
        <dbReference type="Proteomes" id="UP000008801"/>
    </source>
</evidence>
<dbReference type="STRING" id="717960.EC1_02810"/>
<evidence type="ECO:0000256" key="1">
    <source>
        <dbReference type="SAM" id="Phobius"/>
    </source>
</evidence>
<dbReference type="Proteomes" id="UP000008801">
    <property type="component" value="Chromosome"/>
</dbReference>
<gene>
    <name evidence="2" type="ORF">EC1_02810</name>
</gene>
<feature type="transmembrane region" description="Helical" evidence="1">
    <location>
        <begin position="156"/>
        <end position="174"/>
    </location>
</feature>
<dbReference type="EMBL" id="FP929041">
    <property type="protein sequence ID" value="CBK88020.1"/>
    <property type="molecule type" value="Genomic_DNA"/>
</dbReference>
<proteinExistence type="predicted"/>
<accession>D4JCU8</accession>
<reference evidence="2 3" key="2">
    <citation type="submission" date="2010-03" db="EMBL/GenBank/DDBJ databases">
        <authorList>
            <person name="Pajon A."/>
        </authorList>
    </citation>
    <scope>NUCLEOTIDE SEQUENCE [LARGE SCALE GENOMIC DNA]</scope>
    <source>
        <strain evidence="2 3">T2-87</strain>
    </source>
</reference>
<protein>
    <submittedName>
        <fullName evidence="2">Uncharacterized protein</fullName>
    </submittedName>
</protein>
<keyword evidence="1" id="KW-0472">Membrane</keyword>
<organism evidence="2 3">
    <name type="scientific">Faecalitalea cylindroides T2-87</name>
    <dbReference type="NCBI Taxonomy" id="717960"/>
    <lineage>
        <taxon>Bacteria</taxon>
        <taxon>Bacillati</taxon>
        <taxon>Bacillota</taxon>
        <taxon>Erysipelotrichia</taxon>
        <taxon>Erysipelotrichales</taxon>
        <taxon>Erysipelotrichaceae</taxon>
        <taxon>Faecalitalea</taxon>
    </lineage>
</organism>
<feature type="transmembrane region" description="Helical" evidence="1">
    <location>
        <begin position="65"/>
        <end position="86"/>
    </location>
</feature>
<reference evidence="2 3" key="1">
    <citation type="submission" date="2010-03" db="EMBL/GenBank/DDBJ databases">
        <title>The genome sequence of Eubacterium cylindroides T2-87.</title>
        <authorList>
            <consortium name="metaHIT consortium -- http://www.metahit.eu/"/>
            <person name="Pajon A."/>
            <person name="Turner K."/>
            <person name="Parkhill J."/>
            <person name="Duncan S."/>
            <person name="Flint H."/>
        </authorList>
    </citation>
    <scope>NUCLEOTIDE SEQUENCE [LARGE SCALE GENOMIC DNA]</scope>
    <source>
        <strain evidence="2 3">T2-87</strain>
    </source>
</reference>